<keyword evidence="3" id="KW-1185">Reference proteome</keyword>
<name>A0A7G5IGI0_9SPHN</name>
<dbReference type="Pfam" id="PF11843">
    <property type="entry name" value="DUF3363"/>
    <property type="match status" value="2"/>
</dbReference>
<evidence type="ECO:0000313" key="2">
    <source>
        <dbReference type="EMBL" id="QMW22472.1"/>
    </source>
</evidence>
<reference evidence="2 3" key="1">
    <citation type="submission" date="2020-07" db="EMBL/GenBank/DDBJ databases">
        <title>Complete genome sequence for Sandaracinobacter sp. M6.</title>
        <authorList>
            <person name="Tang Y."/>
            <person name="Liu Q."/>
            <person name="Guo Z."/>
            <person name="Lei P."/>
            <person name="Huang B."/>
        </authorList>
    </citation>
    <scope>NUCLEOTIDE SEQUENCE [LARGE SCALE GENOMIC DNA]</scope>
    <source>
        <strain evidence="2 3">M6</strain>
    </source>
</reference>
<feature type="compositionally biased region" description="Basic and acidic residues" evidence="1">
    <location>
        <begin position="1"/>
        <end position="10"/>
    </location>
</feature>
<dbReference type="KEGG" id="sand:H3309_14180"/>
<proteinExistence type="predicted"/>
<evidence type="ECO:0000256" key="1">
    <source>
        <dbReference type="SAM" id="MobiDB-lite"/>
    </source>
</evidence>
<gene>
    <name evidence="2" type="ORF">H3309_14180</name>
</gene>
<feature type="region of interest" description="Disordered" evidence="1">
    <location>
        <begin position="1"/>
        <end position="24"/>
    </location>
</feature>
<protein>
    <submittedName>
        <fullName evidence="2">DUF3363 domain-containing protein</fullName>
    </submittedName>
</protein>
<accession>A0A7G5IGI0</accession>
<feature type="compositionally biased region" description="Polar residues" evidence="1">
    <location>
        <begin position="39"/>
        <end position="51"/>
    </location>
</feature>
<organism evidence="2 3">
    <name type="scientific">Sandaracinobacteroides saxicola</name>
    <dbReference type="NCBI Taxonomy" id="2759707"/>
    <lineage>
        <taxon>Bacteria</taxon>
        <taxon>Pseudomonadati</taxon>
        <taxon>Pseudomonadota</taxon>
        <taxon>Alphaproteobacteria</taxon>
        <taxon>Sphingomonadales</taxon>
        <taxon>Sphingosinicellaceae</taxon>
        <taxon>Sandaracinobacteroides</taxon>
    </lineage>
</organism>
<sequence length="575" mass="62926">MDNKRDDRFSPRPGRISGRHTVPSPSGLRAAVLNLCGSRTNPSARRTSSTFGRGRAASLTASLRSPGRRVAVKMRSVRHRGSMARAALAAHITYLDRDGVSREGEPQGIFSADGETPDRSAFADRCSDDRHHFRCIVSPEDANELQDLRATTRDLMRQAEKDLGTRLEWIAVDHWNTDNPHVHILIRGRADDGRDLVISRDYWTKGLRARAEALIEQELGPRNELAIRTTLEREVTADRFTGLDRMMRNLAAHDGCIDPDKLPTLSTPGVGQLAITRLRRLEWMGLATPTDDGGWRIAADLEQRLRDLGSRNDIIATIHKALARQSIERGADALIHEHASGGPVIGRLVERGLQDELAGTAYAVVDGVDGRAHHIRLPDLAATGDGPVGSIVELWTYTDRAGRAAEVLALRSDLAVGAQVSAAGATWLDRQLVAREPSHVVDAGFGRDVKDALSARAEHLASQGLARRQGARMLFVRDLLATLQERELRSVKAKLEIETGIAARPATVGGAVAGTFRRRIDLASGRFAMIEGSLGFQLVPWTPSLDRQLGREVAGIVRDGGRIEWSLGRQRGLEI</sequence>
<dbReference type="Proteomes" id="UP000515292">
    <property type="component" value="Chromosome"/>
</dbReference>
<dbReference type="AlphaFoldDB" id="A0A7G5IGI0"/>
<feature type="region of interest" description="Disordered" evidence="1">
    <location>
        <begin position="39"/>
        <end position="61"/>
    </location>
</feature>
<dbReference type="EMBL" id="CP059851">
    <property type="protein sequence ID" value="QMW22472.1"/>
    <property type="molecule type" value="Genomic_DNA"/>
</dbReference>
<dbReference type="RefSeq" id="WP_182295406.1">
    <property type="nucleotide sequence ID" value="NZ_CP059851.1"/>
</dbReference>
<evidence type="ECO:0000313" key="3">
    <source>
        <dbReference type="Proteomes" id="UP000515292"/>
    </source>
</evidence>
<dbReference type="InterPro" id="IPR021795">
    <property type="entry name" value="DUF3363"/>
</dbReference>